<keyword evidence="2" id="KW-0238">DNA-binding</keyword>
<evidence type="ECO:0000313" key="3">
    <source>
        <dbReference type="Proteomes" id="UP000546642"/>
    </source>
</evidence>
<evidence type="ECO:0000313" key="2">
    <source>
        <dbReference type="EMBL" id="MBB6172097.1"/>
    </source>
</evidence>
<sequence>MLEMIGFTGDEEKVYLALLRSPAGTPGELAARLGIGAGRVEAALGRLADKGLLGRAPEGAPPLRVAPPDAALNPLLIRRQAQLYRTQAEVARLIEDYRARAALHDPEEILETVTGREAVTESYRRIHQGAAKEVRALVTGPPMVVSAADNDVARSSMAAGVRHRVVYDRSLLDEPEEQLRLAEWCELGEEIRVAADIPMKLSIADDRAAFLPTVTTGLEEPSVIIVRPSGLLDALGWIFETIWVSAVPYPVREEPEQGGGTGPVAGSDVEARRLLSLMLSGCTDRAMANQLGVSVRTVQRRISRLSALMGVRTRHQLIWQATRRGWL</sequence>
<dbReference type="InterPro" id="IPR036388">
    <property type="entry name" value="WH-like_DNA-bd_sf"/>
</dbReference>
<name>A0A7X0D579_9ACTN</name>
<dbReference type="Proteomes" id="UP000546642">
    <property type="component" value="Unassembled WGS sequence"/>
</dbReference>
<gene>
    <name evidence="2" type="ORF">HNR23_002157</name>
</gene>
<dbReference type="Pfam" id="PF01978">
    <property type="entry name" value="TrmB"/>
    <property type="match status" value="1"/>
</dbReference>
<dbReference type="EMBL" id="JACHDS010000001">
    <property type="protein sequence ID" value="MBB6172097.1"/>
    <property type="molecule type" value="Genomic_DNA"/>
</dbReference>
<dbReference type="PANTHER" id="PTHR34293">
    <property type="entry name" value="HTH-TYPE TRANSCRIPTIONAL REGULATOR TRMBL2"/>
    <property type="match status" value="1"/>
</dbReference>
<dbReference type="RefSeq" id="WP_184075448.1">
    <property type="nucleotide sequence ID" value="NZ_JACHDS010000001.1"/>
</dbReference>
<dbReference type="SUPFAM" id="SSF46785">
    <property type="entry name" value="Winged helix' DNA-binding domain"/>
    <property type="match status" value="1"/>
</dbReference>
<keyword evidence="3" id="KW-1185">Reference proteome</keyword>
<feature type="domain" description="HTH luxR-type" evidence="1">
    <location>
        <begin position="272"/>
        <end position="321"/>
    </location>
</feature>
<dbReference type="InterPro" id="IPR051797">
    <property type="entry name" value="TrmB-like"/>
</dbReference>
<dbReference type="AlphaFoldDB" id="A0A7X0D579"/>
<dbReference type="SUPFAM" id="SSF46894">
    <property type="entry name" value="C-terminal effector domain of the bipartite response regulators"/>
    <property type="match status" value="1"/>
</dbReference>
<protein>
    <submittedName>
        <fullName evidence="2">Sugar-specific transcriptional regulator TrmB/DNA-binding CsgD family transcriptional regulator</fullName>
    </submittedName>
</protein>
<dbReference type="Gene3D" id="1.10.10.10">
    <property type="entry name" value="Winged helix-like DNA-binding domain superfamily/Winged helix DNA-binding domain"/>
    <property type="match status" value="2"/>
</dbReference>
<reference evidence="2 3" key="1">
    <citation type="submission" date="2020-08" db="EMBL/GenBank/DDBJ databases">
        <title>Sequencing the genomes of 1000 actinobacteria strains.</title>
        <authorList>
            <person name="Klenk H.-P."/>
        </authorList>
    </citation>
    <scope>NUCLEOTIDE SEQUENCE [LARGE SCALE GENOMIC DNA]</scope>
    <source>
        <strain evidence="2 3">DSM 46659</strain>
    </source>
</reference>
<dbReference type="InterPro" id="IPR016032">
    <property type="entry name" value="Sig_transdc_resp-reg_C-effctor"/>
</dbReference>
<dbReference type="InterPro" id="IPR036390">
    <property type="entry name" value="WH_DNA-bd_sf"/>
</dbReference>
<dbReference type="PANTHER" id="PTHR34293:SF1">
    <property type="entry name" value="HTH-TYPE TRANSCRIPTIONAL REGULATOR TRMBL2"/>
    <property type="match status" value="1"/>
</dbReference>
<comment type="caution">
    <text evidence="2">The sequence shown here is derived from an EMBL/GenBank/DDBJ whole genome shotgun (WGS) entry which is preliminary data.</text>
</comment>
<accession>A0A7X0D579</accession>
<dbReference type="InterPro" id="IPR000792">
    <property type="entry name" value="Tscrpt_reg_LuxR_C"/>
</dbReference>
<dbReference type="GO" id="GO:0003677">
    <property type="term" value="F:DNA binding"/>
    <property type="evidence" value="ECO:0007669"/>
    <property type="project" value="UniProtKB-KW"/>
</dbReference>
<evidence type="ECO:0000259" key="1">
    <source>
        <dbReference type="SMART" id="SM00421"/>
    </source>
</evidence>
<proteinExistence type="predicted"/>
<organism evidence="2 3">
    <name type="scientific">Nocardiopsis mwathae</name>
    <dbReference type="NCBI Taxonomy" id="1472723"/>
    <lineage>
        <taxon>Bacteria</taxon>
        <taxon>Bacillati</taxon>
        <taxon>Actinomycetota</taxon>
        <taxon>Actinomycetes</taxon>
        <taxon>Streptosporangiales</taxon>
        <taxon>Nocardiopsidaceae</taxon>
        <taxon>Nocardiopsis</taxon>
    </lineage>
</organism>
<dbReference type="InterPro" id="IPR002831">
    <property type="entry name" value="Tscrpt_reg_TrmB_N"/>
</dbReference>
<dbReference type="SMART" id="SM00421">
    <property type="entry name" value="HTH_LUXR"/>
    <property type="match status" value="1"/>
</dbReference>
<dbReference type="GO" id="GO:0006355">
    <property type="term" value="P:regulation of DNA-templated transcription"/>
    <property type="evidence" value="ECO:0007669"/>
    <property type="project" value="InterPro"/>
</dbReference>